<comment type="caution">
    <text evidence="8">The sequence shown here is derived from an EMBL/GenBank/DDBJ whole genome shotgun (WGS) entry which is preliminary data.</text>
</comment>
<evidence type="ECO:0000256" key="4">
    <source>
        <dbReference type="ARBA" id="ARBA00022692"/>
    </source>
</evidence>
<dbReference type="EMBL" id="JRPJ02000008">
    <property type="protein sequence ID" value="TLE11174.1"/>
    <property type="molecule type" value="Genomic_DNA"/>
</dbReference>
<evidence type="ECO:0000313" key="9">
    <source>
        <dbReference type="Proteomes" id="UP000029857"/>
    </source>
</evidence>
<keyword evidence="3" id="KW-1134">Transmembrane beta strand</keyword>
<dbReference type="Proteomes" id="UP000029857">
    <property type="component" value="Unassembled WGS sequence"/>
</dbReference>
<keyword evidence="6" id="KW-0472">Membrane</keyword>
<comment type="subcellular location">
    <subcellularLocation>
        <location evidence="1">Cell outer membrane</location>
        <topology evidence="1">Multi-pass membrane protein</topology>
    </subcellularLocation>
</comment>
<dbReference type="Pfam" id="PF03349">
    <property type="entry name" value="Toluene_X"/>
    <property type="match status" value="1"/>
</dbReference>
<proteinExistence type="inferred from homology"/>
<evidence type="ECO:0000256" key="2">
    <source>
        <dbReference type="ARBA" id="ARBA00008163"/>
    </source>
</evidence>
<name>A0A4U8U9P9_9HELI</name>
<dbReference type="RefSeq" id="WP_104686155.1">
    <property type="nucleotide sequence ID" value="NZ_FZMS01000052.1"/>
</dbReference>
<keyword evidence="5" id="KW-0732">Signal</keyword>
<dbReference type="GO" id="GO:0009279">
    <property type="term" value="C:cell outer membrane"/>
    <property type="evidence" value="ECO:0007669"/>
    <property type="project" value="UniProtKB-SubCell"/>
</dbReference>
<evidence type="ECO:0000256" key="3">
    <source>
        <dbReference type="ARBA" id="ARBA00022452"/>
    </source>
</evidence>
<evidence type="ECO:0000313" key="8">
    <source>
        <dbReference type="EMBL" id="TLE11174.1"/>
    </source>
</evidence>
<comment type="similarity">
    <text evidence="2">Belongs to the OmpP1/FadL family.</text>
</comment>
<keyword evidence="4" id="KW-0812">Transmembrane</keyword>
<organism evidence="8 9">
    <name type="scientific">Helicobacter bilis</name>
    <dbReference type="NCBI Taxonomy" id="37372"/>
    <lineage>
        <taxon>Bacteria</taxon>
        <taxon>Pseudomonadati</taxon>
        <taxon>Campylobacterota</taxon>
        <taxon>Epsilonproteobacteria</taxon>
        <taxon>Campylobacterales</taxon>
        <taxon>Helicobacteraceae</taxon>
        <taxon>Helicobacter</taxon>
    </lineage>
</organism>
<dbReference type="GO" id="GO:0015483">
    <property type="term" value="F:long-chain fatty acid transporting porin activity"/>
    <property type="evidence" value="ECO:0007669"/>
    <property type="project" value="TreeGrafter"/>
</dbReference>
<dbReference type="InterPro" id="IPR005017">
    <property type="entry name" value="OMPP1/FadL/TodX"/>
</dbReference>
<reference evidence="8 9" key="1">
    <citation type="journal article" date="2014" name="Genome Announc.">
        <title>Draft genome sequences of eight enterohepatic helicobacter species isolated from both laboratory and wild rodents.</title>
        <authorList>
            <person name="Sheh A."/>
            <person name="Shen Z."/>
            <person name="Fox J.G."/>
        </authorList>
    </citation>
    <scope>NUCLEOTIDE SEQUENCE [LARGE SCALE GENOMIC DNA]</scope>
    <source>
        <strain evidence="8 9">ATCC 49320</strain>
    </source>
</reference>
<dbReference type="Gene3D" id="2.40.160.60">
    <property type="entry name" value="Outer membrane protein transport protein (OMPP1/FadL/TodX)"/>
    <property type="match status" value="1"/>
</dbReference>
<evidence type="ECO:0008006" key="10">
    <source>
        <dbReference type="Google" id="ProtNLM"/>
    </source>
</evidence>
<evidence type="ECO:0000256" key="5">
    <source>
        <dbReference type="ARBA" id="ARBA00022729"/>
    </source>
</evidence>
<gene>
    <name evidence="8" type="ORF">LS79_003440</name>
</gene>
<protein>
    <recommendedName>
        <fullName evidence="10">Transporter</fullName>
    </recommendedName>
</protein>
<evidence type="ECO:0000256" key="1">
    <source>
        <dbReference type="ARBA" id="ARBA00004571"/>
    </source>
</evidence>
<sequence>MLKHKRVVGVICGLALSIESMLGSGFRLTEQSLNGTALNSAFVAGAYGADSTYYNPANMSLGRDSDKWEFEIDGQLLVIPGFGFDTENRDKGGSALGGAVLIGCADPKKNCPARVNGRANWAFQPVPKFFLKSRAYELPLGMKTNFGFSFTTPSGLSMDWDGAGGGFLDDVGIAMMEFNPVVSLAWKDIVSIGLGVRGIYSFGEFNNSLYVPYDVPNLSSGTSYVQQTSNASGFGVGYNAALTIKPFATFSNENLKSFSIAATYRSKVSIDAKGKLQAVAGVDTGILGKGTVDMNADLVLMTDLPHIINLAVSQDFGRNRIEFVWEYTFWSSARIFEFGYANQVFSNMQGDKNFIGLGLDYISNMLGYADYSAVAYGNGWKDSNAYRLGYTYFGESYKIMGSIAYDETPAPQGKFGIPDANAYMFGLGFRKRFLDDRLDLGLAYSLALKDNRKSFIASHDGFGQLHLLTIGAKYLW</sequence>
<keyword evidence="7" id="KW-0998">Cell outer membrane</keyword>
<evidence type="ECO:0000256" key="7">
    <source>
        <dbReference type="ARBA" id="ARBA00023237"/>
    </source>
</evidence>
<dbReference type="PANTHER" id="PTHR35093:SF8">
    <property type="entry name" value="OUTER MEMBRANE PROTEIN NMB0088-RELATED"/>
    <property type="match status" value="1"/>
</dbReference>
<evidence type="ECO:0000256" key="6">
    <source>
        <dbReference type="ARBA" id="ARBA00023136"/>
    </source>
</evidence>
<dbReference type="AlphaFoldDB" id="A0A4U8U9P9"/>
<dbReference type="PANTHER" id="PTHR35093">
    <property type="entry name" value="OUTER MEMBRANE PROTEIN NMB0088-RELATED"/>
    <property type="match status" value="1"/>
</dbReference>
<accession>A0A4U8U9P9</accession>
<dbReference type="SUPFAM" id="SSF56935">
    <property type="entry name" value="Porins"/>
    <property type="match status" value="1"/>
</dbReference>